<feature type="compositionally biased region" description="Low complexity" evidence="1">
    <location>
        <begin position="23"/>
        <end position="32"/>
    </location>
</feature>
<dbReference type="PANTHER" id="PTHR33240">
    <property type="entry name" value="OS08G0508500 PROTEIN"/>
    <property type="match status" value="1"/>
</dbReference>
<feature type="region of interest" description="Disordered" evidence="1">
    <location>
        <begin position="173"/>
        <end position="194"/>
    </location>
</feature>
<feature type="compositionally biased region" description="Polar residues" evidence="1">
    <location>
        <begin position="271"/>
        <end position="287"/>
    </location>
</feature>
<comment type="caution">
    <text evidence="2">The sequence shown here is derived from an EMBL/GenBank/DDBJ whole genome shotgun (WGS) entry which is preliminary data.</text>
</comment>
<protein>
    <submittedName>
        <fullName evidence="2">Uncharacterized protein</fullName>
    </submittedName>
</protein>
<feature type="compositionally biased region" description="Polar residues" evidence="1">
    <location>
        <begin position="351"/>
        <end position="360"/>
    </location>
</feature>
<feature type="region of interest" description="Disordered" evidence="1">
    <location>
        <begin position="1"/>
        <end position="32"/>
    </location>
</feature>
<feature type="compositionally biased region" description="Basic and acidic residues" evidence="1">
    <location>
        <begin position="251"/>
        <end position="261"/>
    </location>
</feature>
<feature type="region of interest" description="Disordered" evidence="1">
    <location>
        <begin position="238"/>
        <end position="287"/>
    </location>
</feature>
<evidence type="ECO:0000313" key="2">
    <source>
        <dbReference type="EMBL" id="KAF3503733.1"/>
    </source>
</evidence>
<dbReference type="PANTHER" id="PTHR33240:SF8">
    <property type="entry name" value="OS03G0439900 PROTEIN"/>
    <property type="match status" value="1"/>
</dbReference>
<accession>A0A8S9NRP2</accession>
<proteinExistence type="predicted"/>
<gene>
    <name evidence="2" type="ORF">F2Q69_00043018</name>
</gene>
<feature type="compositionally biased region" description="Polar residues" evidence="1">
    <location>
        <begin position="82"/>
        <end position="92"/>
    </location>
</feature>
<feature type="region of interest" description="Disordered" evidence="1">
    <location>
        <begin position="338"/>
        <end position="378"/>
    </location>
</feature>
<evidence type="ECO:0000313" key="3">
    <source>
        <dbReference type="Proteomes" id="UP000712600"/>
    </source>
</evidence>
<dbReference type="EMBL" id="QGKX02001621">
    <property type="protein sequence ID" value="KAF3503733.1"/>
    <property type="molecule type" value="Genomic_DNA"/>
</dbReference>
<feature type="compositionally biased region" description="Basic and acidic residues" evidence="1">
    <location>
        <begin position="338"/>
        <end position="350"/>
    </location>
</feature>
<feature type="compositionally biased region" description="Basic and acidic residues" evidence="1">
    <location>
        <begin position="1"/>
        <end position="15"/>
    </location>
</feature>
<dbReference type="Proteomes" id="UP000712600">
    <property type="component" value="Unassembled WGS sequence"/>
</dbReference>
<feature type="compositionally biased region" description="Basic and acidic residues" evidence="1">
    <location>
        <begin position="368"/>
        <end position="378"/>
    </location>
</feature>
<organism evidence="2 3">
    <name type="scientific">Brassica cretica</name>
    <name type="common">Mustard</name>
    <dbReference type="NCBI Taxonomy" id="69181"/>
    <lineage>
        <taxon>Eukaryota</taxon>
        <taxon>Viridiplantae</taxon>
        <taxon>Streptophyta</taxon>
        <taxon>Embryophyta</taxon>
        <taxon>Tracheophyta</taxon>
        <taxon>Spermatophyta</taxon>
        <taxon>Magnoliopsida</taxon>
        <taxon>eudicotyledons</taxon>
        <taxon>Gunneridae</taxon>
        <taxon>Pentapetalae</taxon>
        <taxon>rosids</taxon>
        <taxon>malvids</taxon>
        <taxon>Brassicales</taxon>
        <taxon>Brassicaceae</taxon>
        <taxon>Brassiceae</taxon>
        <taxon>Brassica</taxon>
    </lineage>
</organism>
<dbReference type="AlphaFoldDB" id="A0A8S9NRP2"/>
<evidence type="ECO:0000256" key="1">
    <source>
        <dbReference type="SAM" id="MobiDB-lite"/>
    </source>
</evidence>
<reference evidence="2" key="1">
    <citation type="submission" date="2019-12" db="EMBL/GenBank/DDBJ databases">
        <title>Genome sequencing and annotation of Brassica cretica.</title>
        <authorList>
            <person name="Studholme D.J."/>
            <person name="Sarris P."/>
        </authorList>
    </citation>
    <scope>NUCLEOTIDE SEQUENCE</scope>
    <source>
        <strain evidence="2">PFS-109/04</strain>
        <tissue evidence="2">Leaf</tissue>
    </source>
</reference>
<sequence>MSADDLNKQQTRDGDAVDDNAVDDNVGSTPTANVTAVNLNTAAFEGVQKMAVLPRGTTRIRGRRLDFATPLDRSGNAHGKTFGQNPDETTPVPTRKNLGDRPPIVEDEEEGEIERVDVDSSNQSEPADEDAYVNLRRTRSRAAKDDSQFDTPMTEEEEDIFWDEQKKLAEELTRNTRGKHRQNRKPASEKSQIHDLHDHLRKTAAEVRAVKYQIYHATSTAPEIDLLLDESRKTPFTTRITGTRKPKTRNPRNDKNVHQGEEETQGAHNYAISSGPEQGRTTSNTWTRNLNYDQNTFCDFHQAHGHSTRNCKVLGARLAAKLLVGELAKVSSVKDLIRDLDRPPRNDKAPQTENSVQGNHSGEKRRRRQDEKGNDNSRRRVNMIIGGSQYCSDTISAIKDYERKAETSVNSLTWSAPGDFPKGAITFDEEEAGVIHQPHCDPLVISLVIRDLEVARVLIDTGSTKFTGS</sequence>
<feature type="region of interest" description="Disordered" evidence="1">
    <location>
        <begin position="67"/>
        <end position="157"/>
    </location>
</feature>
<name>A0A8S9NRP2_BRACR</name>